<gene>
    <name evidence="4" type="ORF">IAB36_04560</name>
</gene>
<dbReference type="InterPro" id="IPR005754">
    <property type="entry name" value="Sortase"/>
</dbReference>
<dbReference type="Proteomes" id="UP000886749">
    <property type="component" value="Unassembled WGS sequence"/>
</dbReference>
<dbReference type="SUPFAM" id="SSF63817">
    <property type="entry name" value="Sortase"/>
    <property type="match status" value="1"/>
</dbReference>
<evidence type="ECO:0000313" key="5">
    <source>
        <dbReference type="Proteomes" id="UP000886749"/>
    </source>
</evidence>
<sequence length="297" mass="33799">MRAKGEKPVMKKKHRVIWTILIVICAAVFLVSGGMLLHYGLEYHQIESENQQVAQLLEQEPTQEQIDALPEQAQEEAAVPYATNSDFVGSITVPNTVIHYAVVQTTDNDKYLHTSFYGAYSRLGTVFADYRCQITPEGMSDNTILYGHNANNGSFFHELTNYTSASYAQSHSTVEFDTIYQDQTYVVIGAFLADPNATGADVFDYQNYIDFSQRDFNTFKEQITQRSYFHPSVEWDETDHYLTLSTCDYDINNGRIVVVARALREGESAGSVTYTDNTNQRMPDVWYNSRNMDNPFI</sequence>
<feature type="active site" description="Acyl-thioester intermediate" evidence="2">
    <location>
        <position position="247"/>
    </location>
</feature>
<dbReference type="Gene3D" id="2.40.260.10">
    <property type="entry name" value="Sortase"/>
    <property type="match status" value="1"/>
</dbReference>
<name>A0A9D1AIR6_9FIRM</name>
<keyword evidence="3" id="KW-0812">Transmembrane</keyword>
<dbReference type="CDD" id="cd05826">
    <property type="entry name" value="Sortase_B"/>
    <property type="match status" value="1"/>
</dbReference>
<dbReference type="GO" id="GO:0016787">
    <property type="term" value="F:hydrolase activity"/>
    <property type="evidence" value="ECO:0007669"/>
    <property type="project" value="UniProtKB-KW"/>
</dbReference>
<keyword evidence="3" id="KW-1133">Transmembrane helix</keyword>
<keyword evidence="1" id="KW-0378">Hydrolase</keyword>
<evidence type="ECO:0000256" key="3">
    <source>
        <dbReference type="SAM" id="Phobius"/>
    </source>
</evidence>
<feature type="transmembrane region" description="Helical" evidence="3">
    <location>
        <begin position="16"/>
        <end position="41"/>
    </location>
</feature>
<dbReference type="InterPro" id="IPR009835">
    <property type="entry name" value="SrtB"/>
</dbReference>
<dbReference type="Pfam" id="PF04203">
    <property type="entry name" value="Sortase"/>
    <property type="match status" value="1"/>
</dbReference>
<evidence type="ECO:0000313" key="4">
    <source>
        <dbReference type="EMBL" id="HIR41083.1"/>
    </source>
</evidence>
<protein>
    <submittedName>
        <fullName evidence="4">Sortase</fullName>
    </submittedName>
</protein>
<reference evidence="4" key="2">
    <citation type="journal article" date="2021" name="PeerJ">
        <title>Extensive microbial diversity within the chicken gut microbiome revealed by metagenomics and culture.</title>
        <authorList>
            <person name="Gilroy R."/>
            <person name="Ravi A."/>
            <person name="Getino M."/>
            <person name="Pursley I."/>
            <person name="Horton D.L."/>
            <person name="Alikhan N.F."/>
            <person name="Baker D."/>
            <person name="Gharbi K."/>
            <person name="Hall N."/>
            <person name="Watson M."/>
            <person name="Adriaenssens E.M."/>
            <person name="Foster-Nyarko E."/>
            <person name="Jarju S."/>
            <person name="Secka A."/>
            <person name="Antonio M."/>
            <person name="Oren A."/>
            <person name="Chaudhuri R.R."/>
            <person name="La Ragione R."/>
            <person name="Hildebrand F."/>
            <person name="Pallen M.J."/>
        </authorList>
    </citation>
    <scope>NUCLEOTIDE SEQUENCE</scope>
    <source>
        <strain evidence="4">CHK184-25365</strain>
    </source>
</reference>
<dbReference type="EMBL" id="DVGY01000101">
    <property type="protein sequence ID" value="HIR41083.1"/>
    <property type="molecule type" value="Genomic_DNA"/>
</dbReference>
<evidence type="ECO:0000256" key="2">
    <source>
        <dbReference type="PIRSR" id="PIRSR605754-1"/>
    </source>
</evidence>
<proteinExistence type="predicted"/>
<evidence type="ECO:0000256" key="1">
    <source>
        <dbReference type="ARBA" id="ARBA00022801"/>
    </source>
</evidence>
<organism evidence="4 5">
    <name type="scientific">Candidatus Egerieicola pullicola</name>
    <dbReference type="NCBI Taxonomy" id="2840775"/>
    <lineage>
        <taxon>Bacteria</taxon>
        <taxon>Bacillati</taxon>
        <taxon>Bacillota</taxon>
        <taxon>Clostridia</taxon>
        <taxon>Eubacteriales</taxon>
        <taxon>Oscillospiraceae</taxon>
        <taxon>Oscillospiraceae incertae sedis</taxon>
        <taxon>Candidatus Egerieicola</taxon>
    </lineage>
</organism>
<feature type="active site" description="Proton donor/acceptor" evidence="2">
    <location>
        <position position="148"/>
    </location>
</feature>
<accession>A0A9D1AIR6</accession>
<dbReference type="AlphaFoldDB" id="A0A9D1AIR6"/>
<keyword evidence="3" id="KW-0472">Membrane</keyword>
<dbReference type="InterPro" id="IPR023365">
    <property type="entry name" value="Sortase_dom-sf"/>
</dbReference>
<reference evidence="4" key="1">
    <citation type="submission" date="2020-10" db="EMBL/GenBank/DDBJ databases">
        <authorList>
            <person name="Gilroy R."/>
        </authorList>
    </citation>
    <scope>NUCLEOTIDE SEQUENCE</scope>
    <source>
        <strain evidence="4">CHK184-25365</strain>
    </source>
</reference>
<comment type="caution">
    <text evidence="4">The sequence shown here is derived from an EMBL/GenBank/DDBJ whole genome shotgun (WGS) entry which is preliminary data.</text>
</comment>